<name>A0ABW0EUE2_9PSEU</name>
<comment type="caution">
    <text evidence="3">The sequence shown here is derived from an EMBL/GenBank/DDBJ whole genome shotgun (WGS) entry which is preliminary data.</text>
</comment>
<accession>A0ABW0EUE2</accession>
<dbReference type="InterPro" id="IPR002938">
    <property type="entry name" value="FAD-bd"/>
</dbReference>
<evidence type="ECO:0000259" key="1">
    <source>
        <dbReference type="Pfam" id="PF00724"/>
    </source>
</evidence>
<protein>
    <submittedName>
        <fullName evidence="3">FAD-dependent monooxygenase</fullName>
    </submittedName>
</protein>
<dbReference type="Gene3D" id="3.30.9.20">
    <property type="match status" value="1"/>
</dbReference>
<dbReference type="GO" id="GO:0004497">
    <property type="term" value="F:monooxygenase activity"/>
    <property type="evidence" value="ECO:0007669"/>
    <property type="project" value="UniProtKB-KW"/>
</dbReference>
<dbReference type="InterPro" id="IPR001155">
    <property type="entry name" value="OxRdtase_FMN_N"/>
</dbReference>
<evidence type="ECO:0000259" key="2">
    <source>
        <dbReference type="Pfam" id="PF01494"/>
    </source>
</evidence>
<evidence type="ECO:0000313" key="4">
    <source>
        <dbReference type="Proteomes" id="UP001596157"/>
    </source>
</evidence>
<keyword evidence="3" id="KW-0503">Monooxygenase</keyword>
<dbReference type="SUPFAM" id="SSF51395">
    <property type="entry name" value="FMN-linked oxidoreductases"/>
    <property type="match status" value="1"/>
</dbReference>
<reference evidence="4" key="1">
    <citation type="journal article" date="2019" name="Int. J. Syst. Evol. Microbiol.">
        <title>The Global Catalogue of Microorganisms (GCM) 10K type strain sequencing project: providing services to taxonomists for standard genome sequencing and annotation.</title>
        <authorList>
            <consortium name="The Broad Institute Genomics Platform"/>
            <consortium name="The Broad Institute Genome Sequencing Center for Infectious Disease"/>
            <person name="Wu L."/>
            <person name="Ma J."/>
        </authorList>
    </citation>
    <scope>NUCLEOTIDE SEQUENCE [LARGE SCALE GENOMIC DNA]</scope>
    <source>
        <strain evidence="4">CCUG 59778</strain>
    </source>
</reference>
<keyword evidence="3" id="KW-0560">Oxidoreductase</keyword>
<evidence type="ECO:0000313" key="3">
    <source>
        <dbReference type="EMBL" id="MFC5290008.1"/>
    </source>
</evidence>
<dbReference type="InterPro" id="IPR013785">
    <property type="entry name" value="Aldolase_TIM"/>
</dbReference>
<dbReference type="Pfam" id="PF01494">
    <property type="entry name" value="FAD_binding_3"/>
    <property type="match status" value="1"/>
</dbReference>
<dbReference type="Gene3D" id="3.20.20.70">
    <property type="entry name" value="Aldolase class I"/>
    <property type="match status" value="1"/>
</dbReference>
<organism evidence="3 4">
    <name type="scientific">Actinokineospora guangxiensis</name>
    <dbReference type="NCBI Taxonomy" id="1490288"/>
    <lineage>
        <taxon>Bacteria</taxon>
        <taxon>Bacillati</taxon>
        <taxon>Actinomycetota</taxon>
        <taxon>Actinomycetes</taxon>
        <taxon>Pseudonocardiales</taxon>
        <taxon>Pseudonocardiaceae</taxon>
        <taxon>Actinokineospora</taxon>
    </lineage>
</organism>
<dbReference type="InterPro" id="IPR044152">
    <property type="entry name" value="YqjM-like"/>
</dbReference>
<dbReference type="SUPFAM" id="SSF51905">
    <property type="entry name" value="FAD/NAD(P)-binding domain"/>
    <property type="match status" value="1"/>
</dbReference>
<dbReference type="EMBL" id="JBHSKF010000014">
    <property type="protein sequence ID" value="MFC5290008.1"/>
    <property type="molecule type" value="Genomic_DNA"/>
</dbReference>
<proteinExistence type="predicted"/>
<feature type="domain" description="FAD-binding" evidence="2">
    <location>
        <begin position="2"/>
        <end position="310"/>
    </location>
</feature>
<dbReference type="InterPro" id="IPR036188">
    <property type="entry name" value="FAD/NAD-bd_sf"/>
</dbReference>
<dbReference type="RefSeq" id="WP_378249878.1">
    <property type="nucleotide sequence ID" value="NZ_JBHSKF010000014.1"/>
</dbReference>
<feature type="domain" description="NADH:flavin oxidoreductase/NADH oxidase N-terminal" evidence="1">
    <location>
        <begin position="379"/>
        <end position="663"/>
    </location>
</feature>
<dbReference type="Pfam" id="PF00724">
    <property type="entry name" value="Oxidored_FMN"/>
    <property type="match status" value="1"/>
</dbReference>
<sequence length="679" mass="72547">MKVTVVGAGPAGLFLAVLLRKSGHEVTVLERNAPDATFGWGVVFSAGTLGALRDADVPTHQAITDSFARWTAVDIRFGGELVRARGNDFAAIARTRLLSLLQERARGLGADLRFGVEVQRLPDADLVVVADGANSRFRDPRRFGATVRPQGGKYVWFGTDVPIDAFTFSFRQTEHGLFQAHAYPYDERMGTWIVECAEPVWRAAGLDGVGEQESIAFCERVFAEDLAGHSLLSNRSRWLDFPRVRCERWYEGNTVLIGDAAHTAHFSIGSGTKLAMEDAVALAAALERNRDLTAALAEYEGERQPVVERFQKAAGDSADYFVNTARYTGYDPVRFAVNLLTRSGRVSHANLAARDPDLVRVADARFAGADPRAVVPPPLFTPLDLGAVRLPNRVVAHAEPDTAVDAARAGAGLVVVSAAISPDGRAHPGTPVVEAAEPWAKLADEVRAAGGRLAVRLTHAGARGATRPPADGADLPLPTAERWPLVAASARPYAPFGAVPAPLTDLDGTRERYAEAARAVAAADVLELDMADGHLLAGFLSPLTNPDGDRDFPLAVLDAVRAEWDGPLVVRLCVDDLARGGLTADDGVALARRVAERGADVVHVRAGHTTAESRPEYGRGHLTALSDRVRAEAGVRTLVGGYLTTTDEANTALAAGRADLCALTPRPNPLEDLRWTSPT</sequence>
<dbReference type="PRINTS" id="PR00420">
    <property type="entry name" value="RNGMNOXGNASE"/>
</dbReference>
<dbReference type="Gene3D" id="3.50.50.60">
    <property type="entry name" value="FAD/NAD(P)-binding domain"/>
    <property type="match status" value="1"/>
</dbReference>
<dbReference type="PANTHER" id="PTHR43303:SF3">
    <property type="entry name" value="BLR3436 PROTEIN"/>
    <property type="match status" value="1"/>
</dbReference>
<keyword evidence="4" id="KW-1185">Reference proteome</keyword>
<dbReference type="PANTHER" id="PTHR43303">
    <property type="entry name" value="NADPH DEHYDROGENASE C23G7.10C-RELATED"/>
    <property type="match status" value="1"/>
</dbReference>
<dbReference type="Proteomes" id="UP001596157">
    <property type="component" value="Unassembled WGS sequence"/>
</dbReference>
<gene>
    <name evidence="3" type="ORF">ACFPM7_23375</name>
</gene>